<feature type="transmembrane region" description="Helical" evidence="1">
    <location>
        <begin position="351"/>
        <end position="372"/>
    </location>
</feature>
<feature type="domain" description="DUF418" evidence="2">
    <location>
        <begin position="232"/>
        <end position="391"/>
    </location>
</feature>
<dbReference type="Proteomes" id="UP000189738">
    <property type="component" value="Chromosome"/>
</dbReference>
<reference evidence="4" key="2">
    <citation type="submission" date="2016-06" db="EMBL/GenBank/DDBJ databases">
        <authorList>
            <person name="Nicholson A.C."/>
        </authorList>
    </citation>
    <scope>NUCLEOTIDE SEQUENCE [LARGE SCALE GENOMIC DNA]</scope>
    <source>
        <strain evidence="4">E6809</strain>
    </source>
</reference>
<feature type="transmembrane region" description="Helical" evidence="1">
    <location>
        <begin position="210"/>
        <end position="232"/>
    </location>
</feature>
<evidence type="ECO:0000313" key="5">
    <source>
        <dbReference type="Proteomes" id="UP000189738"/>
    </source>
</evidence>
<dbReference type="PANTHER" id="PTHR30590">
    <property type="entry name" value="INNER MEMBRANE PROTEIN"/>
    <property type="match status" value="1"/>
</dbReference>
<feature type="transmembrane region" description="Helical" evidence="1">
    <location>
        <begin position="143"/>
        <end position="164"/>
    </location>
</feature>
<feature type="transmembrane region" description="Helical" evidence="1">
    <location>
        <begin position="60"/>
        <end position="84"/>
    </location>
</feature>
<keyword evidence="1" id="KW-0472">Membrane</keyword>
<feature type="transmembrane region" description="Helical" evidence="1">
    <location>
        <begin position="96"/>
        <end position="115"/>
    </location>
</feature>
<proteinExistence type="predicted"/>
<dbReference type="PANTHER" id="PTHR30590:SF3">
    <property type="entry name" value="HYPOTHETICAL MEMBRANE SPANNING PROTEIN"/>
    <property type="match status" value="1"/>
</dbReference>
<dbReference type="EMBL" id="MAHS01000003">
    <property type="protein sequence ID" value="OPB52015.1"/>
    <property type="molecule type" value="Genomic_DNA"/>
</dbReference>
<feature type="transmembrane region" description="Helical" evidence="1">
    <location>
        <begin position="121"/>
        <end position="136"/>
    </location>
</feature>
<accession>A0A494J8D9</accession>
<evidence type="ECO:0000259" key="2">
    <source>
        <dbReference type="Pfam" id="PF04235"/>
    </source>
</evidence>
<dbReference type="InterPro" id="IPR007349">
    <property type="entry name" value="DUF418"/>
</dbReference>
<evidence type="ECO:0000313" key="4">
    <source>
        <dbReference type="EMBL" id="OPB52015.1"/>
    </source>
</evidence>
<reference evidence="3 5" key="1">
    <citation type="submission" date="2016-02" db="EMBL/GenBank/DDBJ databases">
        <authorList>
            <person name="Nicholson A.C."/>
            <person name="Humrighouse B.W."/>
            <person name="Loparev V."/>
            <person name="Emery B."/>
            <person name="Graziano J."/>
            <person name="McQuiston J.R."/>
        </authorList>
    </citation>
    <scope>NUCLEOTIDE SEQUENCE [LARGE SCALE GENOMIC DNA]</scope>
    <source>
        <strain evidence="3 5">E6809</strain>
    </source>
</reference>
<organism evidence="4">
    <name type="scientific">Elizabethkingia anophelis</name>
    <dbReference type="NCBI Taxonomy" id="1117645"/>
    <lineage>
        <taxon>Bacteria</taxon>
        <taxon>Pseudomonadati</taxon>
        <taxon>Bacteroidota</taxon>
        <taxon>Flavobacteriia</taxon>
        <taxon>Flavobacteriales</taxon>
        <taxon>Weeksellaceae</taxon>
        <taxon>Elizabethkingia</taxon>
    </lineage>
</organism>
<name>A0A494J8D9_9FLAO</name>
<dbReference type="AlphaFoldDB" id="A0A494J8D9"/>
<feature type="transmembrane region" description="Helical" evidence="1">
    <location>
        <begin position="285"/>
        <end position="303"/>
    </location>
</feature>
<keyword evidence="1" id="KW-0812">Transmembrane</keyword>
<evidence type="ECO:0000256" key="1">
    <source>
        <dbReference type="SAM" id="Phobius"/>
    </source>
</evidence>
<feature type="transmembrane region" description="Helical" evidence="1">
    <location>
        <begin position="21"/>
        <end position="40"/>
    </location>
</feature>
<feature type="transmembrane region" description="Helical" evidence="1">
    <location>
        <begin position="323"/>
        <end position="345"/>
    </location>
</feature>
<dbReference type="Pfam" id="PF04235">
    <property type="entry name" value="DUF418"/>
    <property type="match status" value="1"/>
</dbReference>
<protein>
    <recommendedName>
        <fullName evidence="2">DUF418 domain-containing protein</fullName>
    </recommendedName>
</protein>
<dbReference type="InterPro" id="IPR052529">
    <property type="entry name" value="Bact_Transport_Assoc"/>
</dbReference>
<evidence type="ECO:0000313" key="3">
    <source>
        <dbReference type="EMBL" id="AQX51292.1"/>
    </source>
</evidence>
<feature type="transmembrane region" description="Helical" evidence="1">
    <location>
        <begin position="244"/>
        <end position="265"/>
    </location>
</feature>
<keyword evidence="1" id="KW-1133">Transmembrane helix</keyword>
<dbReference type="EMBL" id="CP014339">
    <property type="protein sequence ID" value="AQX51292.1"/>
    <property type="molecule type" value="Genomic_DNA"/>
</dbReference>
<gene>
    <name evidence="3" type="ORF">AYC66_11655</name>
    <name evidence="4" type="ORF">BAY09_12605</name>
</gene>
<sequence length="398" mass="46222">MYMENFLQQDNRIVELDILRGFALFGILIVNIGLLGFPAFDINPRDYWHEPYDQFTVKFLYLFAEGKFISIFSFLFGLGFIIFMKNANSKGKNAKALFLRRMAILFIIGLIHGYFIWFGDVLMVYSILGCILYLTFNRKNTKYPLWALLLCLSANLFFTILIFLDKEPVNNLNTIKESINNVHHIIDTYSKGTWQEIFSQNHHDLLTSKYAYTLCSPQILSMFFLGAFAGEIQLFSNIKRLKGFIITSTFYCFVLSIFIVIFNYYLIDTPPNTILFNAVDVFNTFIGSPIISLLYILIFTLLLQKEWFYILMTPLKVVGRMALTNYVFQSVTGIFLFYSMGLGLYGTISPAVSMLIALIIFTIQIALSHVWMELFRYGPLEWLWRIGTYMKLVPILKK</sequence>